<sequence length="350" mass="38904">MDWTKAKNDAIQALTGADNKKDADRRNQALRQRENAPPQEQVANALRRLEDFWKRKGEGFKKYWLDLPRDQQRAMLLCCNPFLLEKADDTRVKRDGMDEDLRDSAVILPEMNVENLLSNGGQGLLRMIEKRIEHLSQVEAVQLEDGADMILATICDYELDISLIEEAYSKKLLQKKRPKEFVFLQTVGEHVAGSCMKAQDARGLAAMTKMMNDRQGLLMYKDVYETVMQRQLGVIACLTGVVDLYVEEVLGKNKGQIIMKAQGCANCGASATAELKLKSCGGCLLVSYCCPACSRAHWPQHKLGCARLDKQKRKEVVVSPAATTVHDASNVSTIVPAVGDPATTTTTPQS</sequence>
<feature type="compositionally biased region" description="Basic and acidic residues" evidence="5">
    <location>
        <begin position="18"/>
        <end position="34"/>
    </location>
</feature>
<dbReference type="Proteomes" id="UP000232323">
    <property type="component" value="Unassembled WGS sequence"/>
</dbReference>
<dbReference type="SUPFAM" id="SSF144232">
    <property type="entry name" value="HIT/MYND zinc finger-like"/>
    <property type="match status" value="1"/>
</dbReference>
<dbReference type="AlphaFoldDB" id="A0A250X6D9"/>
<evidence type="ECO:0000313" key="8">
    <source>
        <dbReference type="Proteomes" id="UP000232323"/>
    </source>
</evidence>
<organism evidence="7 8">
    <name type="scientific">Chlamydomonas eustigma</name>
    <dbReference type="NCBI Taxonomy" id="1157962"/>
    <lineage>
        <taxon>Eukaryota</taxon>
        <taxon>Viridiplantae</taxon>
        <taxon>Chlorophyta</taxon>
        <taxon>core chlorophytes</taxon>
        <taxon>Chlorophyceae</taxon>
        <taxon>CS clade</taxon>
        <taxon>Chlamydomonadales</taxon>
        <taxon>Chlamydomonadaceae</taxon>
        <taxon>Chlamydomonas</taxon>
    </lineage>
</organism>
<evidence type="ECO:0000256" key="2">
    <source>
        <dbReference type="ARBA" id="ARBA00022771"/>
    </source>
</evidence>
<gene>
    <name evidence="7" type="ORF">CEUSTIGMA_g6076.t1</name>
</gene>
<evidence type="ECO:0000256" key="1">
    <source>
        <dbReference type="ARBA" id="ARBA00022723"/>
    </source>
</evidence>
<keyword evidence="8" id="KW-1185">Reference proteome</keyword>
<feature type="region of interest" description="Disordered" evidence="5">
    <location>
        <begin position="1"/>
        <end position="39"/>
    </location>
</feature>
<evidence type="ECO:0000256" key="5">
    <source>
        <dbReference type="SAM" id="MobiDB-lite"/>
    </source>
</evidence>
<dbReference type="PROSITE" id="PS50865">
    <property type="entry name" value="ZF_MYND_2"/>
    <property type="match status" value="1"/>
</dbReference>
<proteinExistence type="predicted"/>
<dbReference type="PROSITE" id="PS01360">
    <property type="entry name" value="ZF_MYND_1"/>
    <property type="match status" value="1"/>
</dbReference>
<comment type="caution">
    <text evidence="7">The sequence shown here is derived from an EMBL/GenBank/DDBJ whole genome shotgun (WGS) entry which is preliminary data.</text>
</comment>
<reference evidence="7 8" key="1">
    <citation type="submission" date="2017-08" db="EMBL/GenBank/DDBJ databases">
        <title>Acidophilic green algal genome provides insights into adaptation to an acidic environment.</title>
        <authorList>
            <person name="Hirooka S."/>
            <person name="Hirose Y."/>
            <person name="Kanesaki Y."/>
            <person name="Higuchi S."/>
            <person name="Fujiwara T."/>
            <person name="Onuma R."/>
            <person name="Era A."/>
            <person name="Ohbayashi R."/>
            <person name="Uzuka A."/>
            <person name="Nozaki H."/>
            <person name="Yoshikawa H."/>
            <person name="Miyagishima S.Y."/>
        </authorList>
    </citation>
    <scope>NUCLEOTIDE SEQUENCE [LARGE SCALE GENOMIC DNA]</scope>
    <source>
        <strain evidence="7 8">NIES-2499</strain>
    </source>
</reference>
<evidence type="ECO:0000256" key="4">
    <source>
        <dbReference type="PROSITE-ProRule" id="PRU00134"/>
    </source>
</evidence>
<keyword evidence="2 4" id="KW-0863">Zinc-finger</keyword>
<feature type="domain" description="MYND-type" evidence="6">
    <location>
        <begin position="264"/>
        <end position="305"/>
    </location>
</feature>
<name>A0A250X6D9_9CHLO</name>
<dbReference type="GO" id="GO:0008270">
    <property type="term" value="F:zinc ion binding"/>
    <property type="evidence" value="ECO:0007669"/>
    <property type="project" value="UniProtKB-KW"/>
</dbReference>
<dbReference type="Pfam" id="PF01753">
    <property type="entry name" value="zf-MYND"/>
    <property type="match status" value="1"/>
</dbReference>
<evidence type="ECO:0000256" key="3">
    <source>
        <dbReference type="ARBA" id="ARBA00022833"/>
    </source>
</evidence>
<keyword evidence="3" id="KW-0862">Zinc</keyword>
<dbReference type="Gene3D" id="6.10.140.2220">
    <property type="match status" value="1"/>
</dbReference>
<keyword evidence="1" id="KW-0479">Metal-binding</keyword>
<dbReference type="EMBL" id="BEGY01000034">
    <property type="protein sequence ID" value="GAX78638.1"/>
    <property type="molecule type" value="Genomic_DNA"/>
</dbReference>
<protein>
    <recommendedName>
        <fullName evidence="6">MYND-type domain-containing protein</fullName>
    </recommendedName>
</protein>
<accession>A0A250X6D9</accession>
<evidence type="ECO:0000259" key="6">
    <source>
        <dbReference type="PROSITE" id="PS50865"/>
    </source>
</evidence>
<dbReference type="InterPro" id="IPR002893">
    <property type="entry name" value="Znf_MYND"/>
</dbReference>
<dbReference type="OrthoDB" id="547758at2759"/>
<evidence type="ECO:0000313" key="7">
    <source>
        <dbReference type="EMBL" id="GAX78638.1"/>
    </source>
</evidence>